<protein>
    <recommendedName>
        <fullName evidence="3">Phage gp6-like head-tail connector protein</fullName>
    </recommendedName>
</protein>
<evidence type="ECO:0008006" key="3">
    <source>
        <dbReference type="Google" id="ProtNLM"/>
    </source>
</evidence>
<dbReference type="AlphaFoldDB" id="A0A327SBG3"/>
<dbReference type="EMBL" id="QLLR01000028">
    <property type="protein sequence ID" value="RAJ24993.1"/>
    <property type="molecule type" value="Genomic_DNA"/>
</dbReference>
<sequence length="91" mass="10280">MITLPLAKQYLNIHPSNTTDDVMIQLLMDAAIIQATQITDADNSLIDLSLLKDVATNYMHRENYLDVDNGGLILSNTTVQIINKYRKVIIY</sequence>
<dbReference type="NCBIfam" id="TIGR01560">
    <property type="entry name" value="put_DNA_pack"/>
    <property type="match status" value="1"/>
</dbReference>
<name>A0A327SBG3_9SPHI</name>
<dbReference type="Proteomes" id="UP000249754">
    <property type="component" value="Unassembled WGS sequence"/>
</dbReference>
<dbReference type="InterPro" id="IPR006450">
    <property type="entry name" value="Phage_HK97_gp6-like"/>
</dbReference>
<organism evidence="1 2">
    <name type="scientific">Pedobacter cryoconitis</name>
    <dbReference type="NCBI Taxonomy" id="188932"/>
    <lineage>
        <taxon>Bacteria</taxon>
        <taxon>Pseudomonadati</taxon>
        <taxon>Bacteroidota</taxon>
        <taxon>Sphingobacteriia</taxon>
        <taxon>Sphingobacteriales</taxon>
        <taxon>Sphingobacteriaceae</taxon>
        <taxon>Pedobacter</taxon>
    </lineage>
</organism>
<evidence type="ECO:0000313" key="1">
    <source>
        <dbReference type="EMBL" id="RAJ24993.1"/>
    </source>
</evidence>
<dbReference type="RefSeq" id="WP_111635549.1">
    <property type="nucleotide sequence ID" value="NZ_QLLR01000028.1"/>
</dbReference>
<dbReference type="OrthoDB" id="9955148at2"/>
<reference evidence="1 2" key="1">
    <citation type="submission" date="2018-06" db="EMBL/GenBank/DDBJ databases">
        <title>Genomic Encyclopedia of Archaeal and Bacterial Type Strains, Phase II (KMG-II): from individual species to whole genera.</title>
        <authorList>
            <person name="Goeker M."/>
        </authorList>
    </citation>
    <scope>NUCLEOTIDE SEQUENCE [LARGE SCALE GENOMIC DNA]</scope>
    <source>
        <strain evidence="1 2">DSM 14825</strain>
    </source>
</reference>
<comment type="caution">
    <text evidence="1">The sequence shown here is derived from an EMBL/GenBank/DDBJ whole genome shotgun (WGS) entry which is preliminary data.</text>
</comment>
<proteinExistence type="predicted"/>
<gene>
    <name evidence="1" type="ORF">LY11_04180</name>
</gene>
<evidence type="ECO:0000313" key="2">
    <source>
        <dbReference type="Proteomes" id="UP000249754"/>
    </source>
</evidence>
<accession>A0A327SBG3</accession>
<dbReference type="CDD" id="cd08054">
    <property type="entry name" value="gp6"/>
    <property type="match status" value="1"/>
</dbReference>